<proteinExistence type="predicted"/>
<organism evidence="4 5">
    <name type="scientific">Pedococcus ginsenosidimutans</name>
    <dbReference type="NCBI Taxonomy" id="490570"/>
    <lineage>
        <taxon>Bacteria</taxon>
        <taxon>Bacillati</taxon>
        <taxon>Actinomycetota</taxon>
        <taxon>Actinomycetes</taxon>
        <taxon>Micrococcales</taxon>
        <taxon>Intrasporangiaceae</taxon>
        <taxon>Pedococcus</taxon>
    </lineage>
</organism>
<dbReference type="RefSeq" id="WP_345501541.1">
    <property type="nucleotide sequence ID" value="NZ_BAABLO010000004.1"/>
</dbReference>
<evidence type="ECO:0000313" key="4">
    <source>
        <dbReference type="EMBL" id="GAA4715206.1"/>
    </source>
</evidence>
<gene>
    <name evidence="4" type="ORF">GCM10025782_09610</name>
</gene>
<dbReference type="InterPro" id="IPR000253">
    <property type="entry name" value="FHA_dom"/>
</dbReference>
<protein>
    <recommendedName>
        <fullName evidence="3">FHA domain-containing protein</fullName>
    </recommendedName>
</protein>
<dbReference type="Pfam" id="PF00498">
    <property type="entry name" value="FHA"/>
    <property type="match status" value="1"/>
</dbReference>
<feature type="region of interest" description="Disordered" evidence="2">
    <location>
        <begin position="1"/>
        <end position="23"/>
    </location>
</feature>
<dbReference type="PROSITE" id="PS50006">
    <property type="entry name" value="FHA_DOMAIN"/>
    <property type="match status" value="1"/>
</dbReference>
<sequence length="415" mass="43119">MTAGAPGPGAELSGAPPDPLGRVEVHPGPGLVLRRHDVVLVVPAVEASRRDLAAEVARACTGQGGEGGRDRLRRLTGLLARDTAHRLPAFACVTGDGDEVLLLVHGAVPVRVDGREQMFTMGADSTGWVERSLPATFTHLRVGAADTGPDDDADRFPFELLDGSVPGSAATLHRIGPPARVGGVAPAAEEVYAGGDPVARETAMTVLRQAPHLRVVDLAPRPRDPSRTPSPLPIGSPAPTGSRTLTPPGGVAAPGVTAPVLVHGIVCGCGELNNPVADECRVCGADLDPSQPQVTGVRPPLGILITDDGRVFTLTDDVVVGREPGQAPEVRDGRARPLVLRDGEQSTSRVHALIRLSGWEVEVVDRGSANGTFISRSGSAGPWAQVPPGPGTALAPGDRLRVGKRQLLFDRYRTA</sequence>
<dbReference type="CDD" id="cd00060">
    <property type="entry name" value="FHA"/>
    <property type="match status" value="1"/>
</dbReference>
<name>A0ABP8XWQ5_9MICO</name>
<evidence type="ECO:0000259" key="3">
    <source>
        <dbReference type="PROSITE" id="PS50006"/>
    </source>
</evidence>
<feature type="region of interest" description="Disordered" evidence="2">
    <location>
        <begin position="218"/>
        <end position="251"/>
    </location>
</feature>
<accession>A0ABP8XWQ5</accession>
<dbReference type="Gene3D" id="2.60.200.20">
    <property type="match status" value="1"/>
</dbReference>
<feature type="domain" description="FHA" evidence="3">
    <location>
        <begin position="318"/>
        <end position="375"/>
    </location>
</feature>
<evidence type="ECO:0000256" key="1">
    <source>
        <dbReference type="ARBA" id="ARBA00022553"/>
    </source>
</evidence>
<dbReference type="Proteomes" id="UP001500556">
    <property type="component" value="Unassembled WGS sequence"/>
</dbReference>
<dbReference type="EMBL" id="BAABLO010000004">
    <property type="protein sequence ID" value="GAA4715206.1"/>
    <property type="molecule type" value="Genomic_DNA"/>
</dbReference>
<dbReference type="SUPFAM" id="SSF49879">
    <property type="entry name" value="SMAD/FHA domain"/>
    <property type="match status" value="1"/>
</dbReference>
<evidence type="ECO:0000313" key="5">
    <source>
        <dbReference type="Proteomes" id="UP001500556"/>
    </source>
</evidence>
<dbReference type="InterPro" id="IPR008984">
    <property type="entry name" value="SMAD_FHA_dom_sf"/>
</dbReference>
<evidence type="ECO:0000256" key="2">
    <source>
        <dbReference type="SAM" id="MobiDB-lite"/>
    </source>
</evidence>
<keyword evidence="5" id="KW-1185">Reference proteome</keyword>
<reference evidence="5" key="1">
    <citation type="journal article" date="2019" name="Int. J. Syst. Evol. Microbiol.">
        <title>The Global Catalogue of Microorganisms (GCM) 10K type strain sequencing project: providing services to taxonomists for standard genome sequencing and annotation.</title>
        <authorList>
            <consortium name="The Broad Institute Genomics Platform"/>
            <consortium name="The Broad Institute Genome Sequencing Center for Infectious Disease"/>
            <person name="Wu L."/>
            <person name="Ma J."/>
        </authorList>
    </citation>
    <scope>NUCLEOTIDE SEQUENCE [LARGE SCALE GENOMIC DNA]</scope>
    <source>
        <strain evidence="5">JCM 18961</strain>
    </source>
</reference>
<comment type="caution">
    <text evidence="4">The sequence shown here is derived from an EMBL/GenBank/DDBJ whole genome shotgun (WGS) entry which is preliminary data.</text>
</comment>
<keyword evidence="1" id="KW-0597">Phosphoprotein</keyword>